<proteinExistence type="predicted"/>
<dbReference type="SUPFAM" id="SSF64182">
    <property type="entry name" value="DHH phosphoesterases"/>
    <property type="match status" value="1"/>
</dbReference>
<dbReference type="Gene3D" id="3.10.310.30">
    <property type="match status" value="1"/>
</dbReference>
<evidence type="ECO:0000259" key="1">
    <source>
        <dbReference type="Pfam" id="PF01368"/>
    </source>
</evidence>
<organism evidence="2 3">
    <name type="scientific">Sulfodiicoccus acidiphilus</name>
    <dbReference type="NCBI Taxonomy" id="1670455"/>
    <lineage>
        <taxon>Archaea</taxon>
        <taxon>Thermoproteota</taxon>
        <taxon>Thermoprotei</taxon>
        <taxon>Sulfolobales</taxon>
        <taxon>Sulfolobaceae</taxon>
        <taxon>Sulfodiicoccus</taxon>
    </lineage>
</organism>
<protein>
    <submittedName>
        <fullName evidence="2">Phosphoesterase</fullName>
    </submittedName>
</protein>
<dbReference type="EMBL" id="BMQS01000035">
    <property type="protein sequence ID" value="GGU05484.1"/>
    <property type="molecule type" value="Genomic_DNA"/>
</dbReference>
<gene>
    <name evidence="2" type="ORF">GCM10007116_22380</name>
</gene>
<dbReference type="PANTHER" id="PTHR42146">
    <property type="entry name" value="3',5'-CYCLIC-NUCLEOTIDE PHOSPHODIESTERASE"/>
    <property type="match status" value="1"/>
</dbReference>
<reference evidence="2" key="1">
    <citation type="journal article" date="2014" name="Int. J. Syst. Evol. Microbiol.">
        <title>Complete genome sequence of Corynebacterium casei LMG S-19264T (=DSM 44701T), isolated from a smear-ripened cheese.</title>
        <authorList>
            <consortium name="US DOE Joint Genome Institute (JGI-PGF)"/>
            <person name="Walter F."/>
            <person name="Albersmeier A."/>
            <person name="Kalinowski J."/>
            <person name="Ruckert C."/>
        </authorList>
    </citation>
    <scope>NUCLEOTIDE SEQUENCE</scope>
    <source>
        <strain evidence="2">JCM 31740</strain>
    </source>
</reference>
<dbReference type="PANTHER" id="PTHR42146:SF1">
    <property type="entry name" value="OLIGORIBONUCLEASE NRNB"/>
    <property type="match status" value="1"/>
</dbReference>
<evidence type="ECO:0000313" key="3">
    <source>
        <dbReference type="Proteomes" id="UP000616143"/>
    </source>
</evidence>
<accession>A0A830H7T1</accession>
<feature type="domain" description="DDH" evidence="1">
    <location>
        <begin position="6"/>
        <end position="123"/>
    </location>
</feature>
<dbReference type="InterPro" id="IPR038763">
    <property type="entry name" value="DHH_sf"/>
</dbReference>
<dbReference type="OrthoDB" id="18016at2157"/>
<reference evidence="2" key="2">
    <citation type="submission" date="2020-09" db="EMBL/GenBank/DDBJ databases">
        <authorList>
            <person name="Sun Q."/>
            <person name="Ohkuma M."/>
        </authorList>
    </citation>
    <scope>NUCLEOTIDE SEQUENCE</scope>
    <source>
        <strain evidence="2">JCM 31740</strain>
    </source>
</reference>
<dbReference type="Proteomes" id="UP000616143">
    <property type="component" value="Unassembled WGS sequence"/>
</dbReference>
<evidence type="ECO:0000313" key="2">
    <source>
        <dbReference type="EMBL" id="GGU05484.1"/>
    </source>
</evidence>
<dbReference type="Pfam" id="PF01368">
    <property type="entry name" value="DHH"/>
    <property type="match status" value="1"/>
</dbReference>
<dbReference type="AlphaFoldDB" id="A0A830H7T1"/>
<dbReference type="InterPro" id="IPR052968">
    <property type="entry name" value="Nucleotide_metab_enz"/>
</dbReference>
<comment type="caution">
    <text evidence="2">The sequence shown here is derived from an EMBL/GenBank/DDBJ whole genome shotgun (WGS) entry which is preliminary data.</text>
</comment>
<sequence>MSYVAVVHNDLDGTCSAAVYARAVGELPSKVFFTEPTRVHKLLKEIRLEGLSEVTVADLGLNSSTVNDVVEAVRSITSAGVKVRWFDHHVWREEWARSLTEAGAEVHVDTSTCGAGVVLKGTSSQDEVSKRIVSADCAVDMWWHDDPLGEKLRRVVEASREYSWKEHMVRKFFEGKVWDEEFQRVLEEQVDLELRGYSVLHKYYRVITVNGVKVAIALRWKGRPDISYAAQYVMSRSGASIFVSANGKSISFRSSSYQVREYAVKFGGGGHPLAAGGQLRVPWIRRFLFSLGVRGPALSWVASRVVEVMKEVGLRPATHS</sequence>
<name>A0A830H7T1_9CREN</name>
<dbReference type="RefSeq" id="WP_188848699.1">
    <property type="nucleotide sequence ID" value="NZ_BMQS01000035.1"/>
</dbReference>
<dbReference type="InterPro" id="IPR001667">
    <property type="entry name" value="DDH_dom"/>
</dbReference>